<accession>A0AAV0USZ7</accession>
<feature type="compositionally biased region" description="Acidic residues" evidence="2">
    <location>
        <begin position="639"/>
        <end position="653"/>
    </location>
</feature>
<proteinExistence type="predicted"/>
<feature type="coiled-coil region" evidence="1">
    <location>
        <begin position="205"/>
        <end position="232"/>
    </location>
</feature>
<feature type="region of interest" description="Disordered" evidence="2">
    <location>
        <begin position="373"/>
        <end position="437"/>
    </location>
</feature>
<feature type="region of interest" description="Disordered" evidence="2">
    <location>
        <begin position="1"/>
        <end position="37"/>
    </location>
</feature>
<reference evidence="3" key="1">
    <citation type="submission" date="2022-12" db="EMBL/GenBank/DDBJ databases">
        <authorList>
            <person name="Webb A."/>
        </authorList>
    </citation>
    <scope>NUCLEOTIDE SEQUENCE</scope>
    <source>
        <strain evidence="3">Pd1</strain>
    </source>
</reference>
<dbReference type="AlphaFoldDB" id="A0AAV0USZ7"/>
<evidence type="ECO:0000313" key="3">
    <source>
        <dbReference type="EMBL" id="CAI5737769.1"/>
    </source>
</evidence>
<feature type="region of interest" description="Disordered" evidence="2">
    <location>
        <begin position="103"/>
        <end position="130"/>
    </location>
</feature>
<sequence length="789" mass="84877">MESGEGGRGKGKKGKKKTVNRTHQSGKKGSTNAQVVSVRVKTSTPFTAIEEGPKSAKVPQDQSVLKTKRKRLKKVIGEAHSMLEEQKMVEITSNEMSLKEAMKRKRKRKNVTLKASTEKKSVRGQSPSTATVTKQKVVGASSLKRTIAQVGKVSTKLLTRRTQKSERVTTTVDVSAAIASPCKKAKNEKVEAVRVSDGSTSILPKDESQVVVKKLKHKVQQLTREADASKRMDSSVKGTLVLQEAPQTEARITAEPNDEVTIVLCTNVTKTKQTTANANSGPLTAAFNDKFASSRLAPDASTRDLAISSKPSHTALAAASLSTVHGKPVFQELMPSRASSPPTDIAKTSPALVASAVSPQLTTARLVTTPIARSKINGDRHKRRRSIDQVFTNSVTDPLQPPTKRSAGSSKDATLQSKANGLNEAQSSANGRVVGEQATPTVEVTAVLSQSEAGKLEKTEPVNVCHCSTQPAQLLTSMTPQEPAPEHEAYSVQTQAGQSNDIQPSVTRLESVVKAEIAASAIAPSKGERVGPQSIAASFASAATEEIGTVMDSRTYVQKMMSTDTKTSSHGDSGLTQSVQLLTSLPPRFQNAWGALFGMVLPPPGASSVSRTLSTTPLSSWFLSKGCANFVKQVRFSDDDGDAGDSSSSEEDVPLTRQSPTLHGADKAPIKRRVSATKKNAFLESLTTQSYWRTWYGTVDLHNLIDPPLVYAPDKLRTHEVTPLSLPGPRIESDSNTSVKKNDLESLEADIRQEKERGSAFSEQLLMMLQGKTVSGKSLEEEYRPLLRQ</sequence>
<dbReference type="EMBL" id="CANTFM010001293">
    <property type="protein sequence ID" value="CAI5737769.1"/>
    <property type="molecule type" value="Genomic_DNA"/>
</dbReference>
<protein>
    <submittedName>
        <fullName evidence="3">Uncharacterized protein</fullName>
    </submittedName>
</protein>
<comment type="caution">
    <text evidence="3">The sequence shown here is derived from an EMBL/GenBank/DDBJ whole genome shotgun (WGS) entry which is preliminary data.</text>
</comment>
<feature type="compositionally biased region" description="Polar residues" evidence="2">
    <location>
        <begin position="27"/>
        <end position="37"/>
    </location>
</feature>
<feature type="region of interest" description="Disordered" evidence="2">
    <location>
        <begin position="638"/>
        <end position="670"/>
    </location>
</feature>
<evidence type="ECO:0000313" key="4">
    <source>
        <dbReference type="Proteomes" id="UP001162029"/>
    </source>
</evidence>
<keyword evidence="4" id="KW-1185">Reference proteome</keyword>
<feature type="compositionally biased region" description="Polar residues" evidence="2">
    <location>
        <begin position="406"/>
        <end position="430"/>
    </location>
</feature>
<name>A0AAV0USZ7_9STRA</name>
<keyword evidence="1" id="KW-0175">Coiled coil</keyword>
<feature type="region of interest" description="Disordered" evidence="2">
    <location>
        <begin position="723"/>
        <end position="744"/>
    </location>
</feature>
<evidence type="ECO:0000256" key="1">
    <source>
        <dbReference type="SAM" id="Coils"/>
    </source>
</evidence>
<evidence type="ECO:0000256" key="2">
    <source>
        <dbReference type="SAM" id="MobiDB-lite"/>
    </source>
</evidence>
<gene>
    <name evidence="3" type="ORF">PDE001_LOCUS6703</name>
</gene>
<organism evidence="3 4">
    <name type="scientific">Peronospora destructor</name>
    <dbReference type="NCBI Taxonomy" id="86335"/>
    <lineage>
        <taxon>Eukaryota</taxon>
        <taxon>Sar</taxon>
        <taxon>Stramenopiles</taxon>
        <taxon>Oomycota</taxon>
        <taxon>Peronosporomycetes</taxon>
        <taxon>Peronosporales</taxon>
        <taxon>Peronosporaceae</taxon>
        <taxon>Peronospora</taxon>
    </lineage>
</organism>
<dbReference type="Proteomes" id="UP001162029">
    <property type="component" value="Unassembled WGS sequence"/>
</dbReference>
<feature type="compositionally biased region" description="Basic residues" evidence="2">
    <location>
        <begin position="9"/>
        <end position="26"/>
    </location>
</feature>